<dbReference type="GO" id="GO:0003677">
    <property type="term" value="F:DNA binding"/>
    <property type="evidence" value="ECO:0007669"/>
    <property type="project" value="InterPro"/>
</dbReference>
<dbReference type="SUPFAM" id="SSF52540">
    <property type="entry name" value="P-loop containing nucleoside triphosphate hydrolases"/>
    <property type="match status" value="1"/>
</dbReference>
<keyword evidence="5" id="KW-0239">DNA-directed DNA polymerase</keyword>
<reference evidence="8" key="1">
    <citation type="submission" date="2020-07" db="EMBL/GenBank/DDBJ databases">
        <title>Huge and variable diversity of episymbiotic CPR bacteria and DPANN archaea in groundwater ecosystems.</title>
        <authorList>
            <person name="He C.Y."/>
            <person name="Keren R."/>
            <person name="Whittaker M."/>
            <person name="Farag I.F."/>
            <person name="Doudna J."/>
            <person name="Cate J.H.D."/>
            <person name="Banfield J.F."/>
        </authorList>
    </citation>
    <scope>NUCLEOTIDE SEQUENCE</scope>
    <source>
        <strain evidence="8">NC_groundwater_1586_Pr3_B-0.1um_66_15</strain>
    </source>
</reference>
<comment type="catalytic activity">
    <reaction evidence="7">
        <text>DNA(n) + a 2'-deoxyribonucleoside 5'-triphosphate = DNA(n+1) + diphosphate</text>
        <dbReference type="Rhea" id="RHEA:22508"/>
        <dbReference type="Rhea" id="RHEA-COMP:17339"/>
        <dbReference type="Rhea" id="RHEA-COMP:17340"/>
        <dbReference type="ChEBI" id="CHEBI:33019"/>
        <dbReference type="ChEBI" id="CHEBI:61560"/>
        <dbReference type="ChEBI" id="CHEBI:173112"/>
        <dbReference type="EC" id="2.7.7.7"/>
    </reaction>
</comment>
<dbReference type="Gene3D" id="1.10.8.60">
    <property type="match status" value="1"/>
</dbReference>
<evidence type="ECO:0000256" key="7">
    <source>
        <dbReference type="ARBA" id="ARBA00049244"/>
    </source>
</evidence>
<dbReference type="AlphaFoldDB" id="A0A933L261"/>
<dbReference type="GO" id="GO:0006261">
    <property type="term" value="P:DNA-templated DNA replication"/>
    <property type="evidence" value="ECO:0007669"/>
    <property type="project" value="TreeGrafter"/>
</dbReference>
<evidence type="ECO:0000313" key="8">
    <source>
        <dbReference type="EMBL" id="MBI4922186.1"/>
    </source>
</evidence>
<dbReference type="PANTHER" id="PTHR34388:SF1">
    <property type="entry name" value="DNA POLYMERASE III SUBUNIT DELTA"/>
    <property type="match status" value="1"/>
</dbReference>
<name>A0A933L261_9HYPH</name>
<dbReference type="Gene3D" id="1.20.272.10">
    <property type="match status" value="1"/>
</dbReference>
<sequence>MTALKAHEVERFVRRPDLEAGIVLAYGPDSGLVRETVQKLVQHFTRGDASGMGLVTLDGGDLDADPGALLVEAKTGSLFGEKRIVRVRSAGKSLTVPLSELAADPAGAIVILEAGNLAPRDPLRALVEAAKTGRALPCYADSDETVLKLINETFSMAGIRMDADVAPTLRDQLGNDREVTRRELEKLTLYAAESKLLTREDVLTLCADNAALVIDEVADAIGTGHAGRLDTALGRALAAAVNPQQLLTAVSQHFAQLRRWRTQVDAGVSPRDVLEGARPKPHFSRRSALEQQLRLWSDAALATAADRLHTATGDSRKNYGRSDTVVRRVFLALAQMAAQH</sequence>
<organism evidence="8 9">
    <name type="scientific">Devosia nanyangense</name>
    <dbReference type="NCBI Taxonomy" id="1228055"/>
    <lineage>
        <taxon>Bacteria</taxon>
        <taxon>Pseudomonadati</taxon>
        <taxon>Pseudomonadota</taxon>
        <taxon>Alphaproteobacteria</taxon>
        <taxon>Hyphomicrobiales</taxon>
        <taxon>Devosiaceae</taxon>
        <taxon>Devosia</taxon>
    </lineage>
</organism>
<evidence type="ECO:0000256" key="2">
    <source>
        <dbReference type="ARBA" id="ARBA00022679"/>
    </source>
</evidence>
<dbReference type="EC" id="2.7.7.7" evidence="1"/>
<protein>
    <recommendedName>
        <fullName evidence="1">DNA-directed DNA polymerase</fullName>
        <ecNumber evidence="1">2.7.7.7</ecNumber>
    </recommendedName>
</protein>
<dbReference type="Proteomes" id="UP000782610">
    <property type="component" value="Unassembled WGS sequence"/>
</dbReference>
<evidence type="ECO:0000256" key="6">
    <source>
        <dbReference type="ARBA" id="ARBA00034754"/>
    </source>
</evidence>
<dbReference type="InterPro" id="IPR008921">
    <property type="entry name" value="DNA_pol3_clamp-load_cplx_C"/>
</dbReference>
<comment type="caution">
    <text evidence="8">The sequence shown here is derived from an EMBL/GenBank/DDBJ whole genome shotgun (WGS) entry which is preliminary data.</text>
</comment>
<evidence type="ECO:0000313" key="9">
    <source>
        <dbReference type="Proteomes" id="UP000782610"/>
    </source>
</evidence>
<keyword evidence="2 8" id="KW-0808">Transferase</keyword>
<dbReference type="GO" id="GO:0009360">
    <property type="term" value="C:DNA polymerase III complex"/>
    <property type="evidence" value="ECO:0007669"/>
    <property type="project" value="TreeGrafter"/>
</dbReference>
<dbReference type="InterPro" id="IPR005790">
    <property type="entry name" value="DNA_polIII_delta"/>
</dbReference>
<comment type="similarity">
    <text evidence="6">Belongs to the DNA polymerase HolA subunit family.</text>
</comment>
<evidence type="ECO:0000256" key="4">
    <source>
        <dbReference type="ARBA" id="ARBA00022705"/>
    </source>
</evidence>
<dbReference type="EMBL" id="JACRAF010000028">
    <property type="protein sequence ID" value="MBI4922186.1"/>
    <property type="molecule type" value="Genomic_DNA"/>
</dbReference>
<gene>
    <name evidence="8" type="primary">holA</name>
    <name evidence="8" type="ORF">HY834_10585</name>
</gene>
<keyword evidence="3 8" id="KW-0548">Nucleotidyltransferase</keyword>
<evidence type="ECO:0000256" key="1">
    <source>
        <dbReference type="ARBA" id="ARBA00012417"/>
    </source>
</evidence>
<dbReference type="PANTHER" id="PTHR34388">
    <property type="entry name" value="DNA POLYMERASE III SUBUNIT DELTA"/>
    <property type="match status" value="1"/>
</dbReference>
<dbReference type="SUPFAM" id="SSF48019">
    <property type="entry name" value="post-AAA+ oligomerization domain-like"/>
    <property type="match status" value="1"/>
</dbReference>
<dbReference type="Gene3D" id="3.40.50.300">
    <property type="entry name" value="P-loop containing nucleotide triphosphate hydrolases"/>
    <property type="match status" value="1"/>
</dbReference>
<keyword evidence="4" id="KW-0235">DNA replication</keyword>
<dbReference type="InterPro" id="IPR027417">
    <property type="entry name" value="P-loop_NTPase"/>
</dbReference>
<evidence type="ECO:0000256" key="5">
    <source>
        <dbReference type="ARBA" id="ARBA00022932"/>
    </source>
</evidence>
<proteinExistence type="inferred from homology"/>
<evidence type="ECO:0000256" key="3">
    <source>
        <dbReference type="ARBA" id="ARBA00022695"/>
    </source>
</evidence>
<dbReference type="NCBIfam" id="TIGR01128">
    <property type="entry name" value="holA"/>
    <property type="match status" value="1"/>
</dbReference>
<dbReference type="GO" id="GO:0003887">
    <property type="term" value="F:DNA-directed DNA polymerase activity"/>
    <property type="evidence" value="ECO:0007669"/>
    <property type="project" value="UniProtKB-KW"/>
</dbReference>
<accession>A0A933L261</accession>